<dbReference type="SUPFAM" id="SSF63817">
    <property type="entry name" value="Sortase"/>
    <property type="match status" value="1"/>
</dbReference>
<sequence>MKGSSMRKLSLVARWFFLFLGALFLALGVVIRIPGISFSWLPSVNAEAQSPAQPWDEFDPYLVSVSLPPSPGQTNLPDSYDSSVLRSVVAAATEGEAQYFIPERIVIPAIELDAPIVLTGGKRYNIRGKIYEQWIVPETFAAGWNPISARPGEPGNLVLFGHHNVNGAVFARLHLLQNGDEISIFAGGQEYRYQVDEVLKLKEKNVGFDQMVENARWIAPTQEERLTLVTCWPPYESTYRLIVTAKPIS</sequence>
<dbReference type="Gene3D" id="2.40.260.10">
    <property type="entry name" value="Sortase"/>
    <property type="match status" value="1"/>
</dbReference>
<comment type="caution">
    <text evidence="2">The sequence shown here is derived from an EMBL/GenBank/DDBJ whole genome shotgun (WGS) entry which is preliminary data.</text>
</comment>
<evidence type="ECO:0000256" key="1">
    <source>
        <dbReference type="ARBA" id="ARBA00022801"/>
    </source>
</evidence>
<reference evidence="2" key="1">
    <citation type="journal article" date="2020" name="mSystems">
        <title>Genome- and Community-Level Interaction Insights into Carbon Utilization and Element Cycling Functions of Hydrothermarchaeota in Hydrothermal Sediment.</title>
        <authorList>
            <person name="Zhou Z."/>
            <person name="Liu Y."/>
            <person name="Xu W."/>
            <person name="Pan J."/>
            <person name="Luo Z.H."/>
            <person name="Li M."/>
        </authorList>
    </citation>
    <scope>NUCLEOTIDE SEQUENCE [LARGE SCALE GENOMIC DNA]</scope>
    <source>
        <strain evidence="2">SpSt-573</strain>
    </source>
</reference>
<accession>A0A7C4PKA4</accession>
<dbReference type="InterPro" id="IPR023365">
    <property type="entry name" value="Sortase_dom-sf"/>
</dbReference>
<dbReference type="EMBL" id="DSYK01000099">
    <property type="protein sequence ID" value="HGS20605.1"/>
    <property type="molecule type" value="Genomic_DNA"/>
</dbReference>
<dbReference type="InterPro" id="IPR005754">
    <property type="entry name" value="Sortase"/>
</dbReference>
<keyword evidence="1" id="KW-0378">Hydrolase</keyword>
<evidence type="ECO:0000313" key="2">
    <source>
        <dbReference type="EMBL" id="HGS20605.1"/>
    </source>
</evidence>
<organism evidence="2">
    <name type="scientific">Anaerolinea thermolimosa</name>
    <dbReference type="NCBI Taxonomy" id="229919"/>
    <lineage>
        <taxon>Bacteria</taxon>
        <taxon>Bacillati</taxon>
        <taxon>Chloroflexota</taxon>
        <taxon>Anaerolineae</taxon>
        <taxon>Anaerolineales</taxon>
        <taxon>Anaerolineaceae</taxon>
        <taxon>Anaerolinea</taxon>
    </lineage>
</organism>
<name>A0A7C4PKA4_9CHLR</name>
<dbReference type="GO" id="GO:0016787">
    <property type="term" value="F:hydrolase activity"/>
    <property type="evidence" value="ECO:0007669"/>
    <property type="project" value="UniProtKB-KW"/>
</dbReference>
<gene>
    <name evidence="2" type="ORF">ENT37_01910</name>
</gene>
<dbReference type="Pfam" id="PF04203">
    <property type="entry name" value="Sortase"/>
    <property type="match status" value="1"/>
</dbReference>
<proteinExistence type="predicted"/>
<dbReference type="CDD" id="cd00004">
    <property type="entry name" value="Sortase"/>
    <property type="match status" value="1"/>
</dbReference>
<protein>
    <submittedName>
        <fullName evidence="2">Sortase</fullName>
    </submittedName>
</protein>
<dbReference type="AlphaFoldDB" id="A0A7C4PKA4"/>